<dbReference type="RefSeq" id="WP_215612915.1">
    <property type="nucleotide sequence ID" value="NZ_CP076135.1"/>
</dbReference>
<evidence type="ECO:0000256" key="1">
    <source>
        <dbReference type="SAM" id="MobiDB-lite"/>
    </source>
</evidence>
<feature type="domain" description="AB hydrolase-1" evidence="3">
    <location>
        <begin position="76"/>
        <end position="311"/>
    </location>
</feature>
<feature type="region of interest" description="Disordered" evidence="1">
    <location>
        <begin position="321"/>
        <end position="354"/>
    </location>
</feature>
<evidence type="ECO:0000313" key="5">
    <source>
        <dbReference type="Proteomes" id="UP000680805"/>
    </source>
</evidence>
<feature type="compositionally biased region" description="Pro residues" evidence="1">
    <location>
        <begin position="321"/>
        <end position="332"/>
    </location>
</feature>
<dbReference type="KEGG" id="bsei:KMZ68_20135"/>
<dbReference type="Pfam" id="PF12697">
    <property type="entry name" value="Abhydrolase_6"/>
    <property type="match status" value="1"/>
</dbReference>
<dbReference type="InterPro" id="IPR000073">
    <property type="entry name" value="AB_hydrolase_1"/>
</dbReference>
<dbReference type="Gene3D" id="3.40.50.1820">
    <property type="entry name" value="alpha/beta hydrolase"/>
    <property type="match status" value="1"/>
</dbReference>
<reference evidence="4" key="1">
    <citation type="submission" date="2021-06" db="EMBL/GenBank/DDBJ databases">
        <title>Bradyrhizobium sp. S2-11-2 Genome sequencing.</title>
        <authorList>
            <person name="Jin L."/>
        </authorList>
    </citation>
    <scope>NUCLEOTIDE SEQUENCE</scope>
    <source>
        <strain evidence="4">S2-11-2</strain>
    </source>
</reference>
<dbReference type="GO" id="GO:0016787">
    <property type="term" value="F:hydrolase activity"/>
    <property type="evidence" value="ECO:0007669"/>
    <property type="project" value="UniProtKB-KW"/>
</dbReference>
<evidence type="ECO:0000313" key="4">
    <source>
        <dbReference type="EMBL" id="QWG17261.1"/>
    </source>
</evidence>
<dbReference type="PANTHER" id="PTHR46438:SF11">
    <property type="entry name" value="LIPASE-RELATED"/>
    <property type="match status" value="1"/>
</dbReference>
<gene>
    <name evidence="4" type="ORF">KMZ68_20135</name>
</gene>
<evidence type="ECO:0000259" key="3">
    <source>
        <dbReference type="Pfam" id="PF12697"/>
    </source>
</evidence>
<dbReference type="InterPro" id="IPR029058">
    <property type="entry name" value="AB_hydrolase_fold"/>
</dbReference>
<dbReference type="SUPFAM" id="SSF53474">
    <property type="entry name" value="alpha/beta-Hydrolases"/>
    <property type="match status" value="1"/>
</dbReference>
<keyword evidence="2" id="KW-0472">Membrane</keyword>
<organism evidence="4 5">
    <name type="scientific">Bradyrhizobium sediminis</name>
    <dbReference type="NCBI Taxonomy" id="2840469"/>
    <lineage>
        <taxon>Bacteria</taxon>
        <taxon>Pseudomonadati</taxon>
        <taxon>Pseudomonadota</taxon>
        <taxon>Alphaproteobacteria</taxon>
        <taxon>Hyphomicrobiales</taxon>
        <taxon>Nitrobacteraceae</taxon>
        <taxon>Bradyrhizobium</taxon>
    </lineage>
</organism>
<keyword evidence="4" id="KW-0378">Hydrolase</keyword>
<dbReference type="Proteomes" id="UP000680805">
    <property type="component" value="Chromosome"/>
</dbReference>
<dbReference type="EMBL" id="CP076135">
    <property type="protein sequence ID" value="QWG17261.1"/>
    <property type="molecule type" value="Genomic_DNA"/>
</dbReference>
<dbReference type="PRINTS" id="PR00111">
    <property type="entry name" value="ABHYDROLASE"/>
</dbReference>
<dbReference type="AlphaFoldDB" id="A0A975NMG5"/>
<dbReference type="PANTHER" id="PTHR46438">
    <property type="entry name" value="ALPHA/BETA-HYDROLASES SUPERFAMILY PROTEIN"/>
    <property type="match status" value="1"/>
</dbReference>
<accession>A0A975NMG5</accession>
<evidence type="ECO:0000256" key="2">
    <source>
        <dbReference type="SAM" id="Phobius"/>
    </source>
</evidence>
<proteinExistence type="predicted"/>
<sequence>MLSGSTWLHAIRKWHWLFYLLFALGALAGVASWAYSPSLSPEMLTARYANDKSKFIDVAGVRAHVRDQGSPDGIPLVLIHGAGGSLHVWEGWVRELGSKARLISVDLPGHGLTGAWPRDEYTVEAYGDFIEALADALNLDRFVLAGHSLGGAVAWTFAATRPDRVSQIILIDAAGENREAPWPTRLARLLVVGDIGIYFKPEQWVRRKLSEAYADPAMVTAERVKRTAELQRFPGNREASLQRARTQEPLDPTPLRGLAVATLILWGAQDRWVPVADAFRFQNDIRAAKLEVFEKLGHDPMEEDPKATAAAVAAFLKPIPVRPAPIPPPADPPESIRPAGGNQVTSRKAANHVR</sequence>
<keyword evidence="2" id="KW-0812">Transmembrane</keyword>
<name>A0A975NMG5_9BRAD</name>
<keyword evidence="2" id="KW-1133">Transmembrane helix</keyword>
<protein>
    <submittedName>
        <fullName evidence="4">Alpha/beta fold hydrolase</fullName>
    </submittedName>
</protein>
<feature type="transmembrane region" description="Helical" evidence="2">
    <location>
        <begin position="16"/>
        <end position="35"/>
    </location>
</feature>